<dbReference type="CDD" id="cd00852">
    <property type="entry name" value="NifB"/>
    <property type="match status" value="1"/>
</dbReference>
<dbReference type="PANTHER" id="PTHR33937:SF2">
    <property type="entry name" value="DINITROGENASE IRON-MOLYBDENUM COFACTOR BIOSYNTHESIS DOMAIN-CONTAINING PROTEIN"/>
    <property type="match status" value="1"/>
</dbReference>
<dbReference type="STRING" id="118168.MC7420_3011"/>
<dbReference type="EMBL" id="DS989843">
    <property type="protein sequence ID" value="EDX77687.1"/>
    <property type="molecule type" value="Genomic_DNA"/>
</dbReference>
<evidence type="ECO:0000313" key="3">
    <source>
        <dbReference type="EMBL" id="EDX77687.1"/>
    </source>
</evidence>
<dbReference type="InterPro" id="IPR051840">
    <property type="entry name" value="NifX/NifY_domain"/>
</dbReference>
<proteinExistence type="predicted"/>
<name>B4VJQ1_9CYAN</name>
<evidence type="ECO:0000259" key="2">
    <source>
        <dbReference type="Pfam" id="PF02579"/>
    </source>
</evidence>
<keyword evidence="4" id="KW-1185">Reference proteome</keyword>
<dbReference type="InterPro" id="IPR034165">
    <property type="entry name" value="NifB_C"/>
</dbReference>
<sequence length="155" mass="17495">MNTNSLKMKSEYDLKRHQERQTGKEPKEFLNATRTENTSSVANRTKIRVAVASKGGGLVNQHFGHAKEFEIYEVNRDEAHCIERRSVTPYCQGGYGEADVLDNILQTLSDCQAVLVSKIGACPKEQLQAQGIECVEAYDVIENVVLDFYEQYQMS</sequence>
<protein>
    <submittedName>
        <fullName evidence="3">Dinitrogenase iron-molybdenum cofactor domain protein</fullName>
    </submittedName>
</protein>
<dbReference type="InterPro" id="IPR036105">
    <property type="entry name" value="DiNase_FeMo-co_biosyn_sf"/>
</dbReference>
<dbReference type="PANTHER" id="PTHR33937">
    <property type="entry name" value="IRON-MOLYBDENUM PROTEIN-RELATED-RELATED"/>
    <property type="match status" value="1"/>
</dbReference>
<evidence type="ECO:0000313" key="4">
    <source>
        <dbReference type="Proteomes" id="UP000003835"/>
    </source>
</evidence>
<dbReference type="InterPro" id="IPR003731">
    <property type="entry name" value="Di-Nase_FeMo-co_biosynth"/>
</dbReference>
<accession>B4VJQ1</accession>
<reference evidence="3 4" key="1">
    <citation type="submission" date="2008-07" db="EMBL/GenBank/DDBJ databases">
        <authorList>
            <person name="Tandeau de Marsac N."/>
            <person name="Ferriera S."/>
            <person name="Johnson J."/>
            <person name="Kravitz S."/>
            <person name="Beeson K."/>
            <person name="Sutton G."/>
            <person name="Rogers Y.-H."/>
            <person name="Friedman R."/>
            <person name="Frazier M."/>
            <person name="Venter J.C."/>
        </authorList>
    </citation>
    <scope>NUCLEOTIDE SEQUENCE [LARGE SCALE GENOMIC DNA]</scope>
    <source>
        <strain evidence="3 4">PCC 7420</strain>
    </source>
</reference>
<dbReference type="HOGENOM" id="CLU_104194_3_2_3"/>
<dbReference type="Pfam" id="PF02579">
    <property type="entry name" value="Nitro_FeMo-Co"/>
    <property type="match status" value="1"/>
</dbReference>
<dbReference type="Proteomes" id="UP000003835">
    <property type="component" value="Unassembled WGS sequence"/>
</dbReference>
<gene>
    <name evidence="3" type="ORF">MC7420_3011</name>
</gene>
<evidence type="ECO:0000256" key="1">
    <source>
        <dbReference type="SAM" id="MobiDB-lite"/>
    </source>
</evidence>
<dbReference type="RefSeq" id="WP_006098948.1">
    <property type="nucleotide sequence ID" value="NZ_DS989843.1"/>
</dbReference>
<feature type="compositionally biased region" description="Basic and acidic residues" evidence="1">
    <location>
        <begin position="8"/>
        <end position="28"/>
    </location>
</feature>
<organism evidence="3 4">
    <name type="scientific">Coleofasciculus chthonoplastes PCC 7420</name>
    <dbReference type="NCBI Taxonomy" id="118168"/>
    <lineage>
        <taxon>Bacteria</taxon>
        <taxon>Bacillati</taxon>
        <taxon>Cyanobacteriota</taxon>
        <taxon>Cyanophyceae</taxon>
        <taxon>Coleofasciculales</taxon>
        <taxon>Coleofasciculaceae</taxon>
        <taxon>Coleofasciculus</taxon>
    </lineage>
</organism>
<dbReference type="SUPFAM" id="SSF53146">
    <property type="entry name" value="Nitrogenase accessory factor-like"/>
    <property type="match status" value="1"/>
</dbReference>
<dbReference type="Gene3D" id="3.30.420.130">
    <property type="entry name" value="Dinitrogenase iron-molybdenum cofactor biosynthesis domain"/>
    <property type="match status" value="1"/>
</dbReference>
<dbReference type="eggNOG" id="COG1433">
    <property type="taxonomic scope" value="Bacteria"/>
</dbReference>
<dbReference type="OrthoDB" id="280278at2"/>
<dbReference type="AlphaFoldDB" id="B4VJQ1"/>
<feature type="domain" description="Dinitrogenase iron-molybdenum cofactor biosynthesis" evidence="2">
    <location>
        <begin position="56"/>
        <end position="148"/>
    </location>
</feature>
<feature type="region of interest" description="Disordered" evidence="1">
    <location>
        <begin position="1"/>
        <end position="28"/>
    </location>
</feature>